<evidence type="ECO:0000256" key="1">
    <source>
        <dbReference type="ARBA" id="ARBA00007789"/>
    </source>
</evidence>
<dbReference type="InterPro" id="IPR011251">
    <property type="entry name" value="Luciferase-like_dom"/>
</dbReference>
<reference evidence="3 4" key="1">
    <citation type="submission" date="2023-12" db="EMBL/GenBank/DDBJ databases">
        <title>Gut-associated functions are favored during microbiome assembly across C. elegans life.</title>
        <authorList>
            <person name="Zimmermann J."/>
        </authorList>
    </citation>
    <scope>NUCLEOTIDE SEQUENCE [LARGE SCALE GENOMIC DNA]</scope>
    <source>
        <strain evidence="3 4">BIGb0393</strain>
    </source>
</reference>
<dbReference type="PANTHER" id="PTHR30137:SF6">
    <property type="entry name" value="LUCIFERASE-LIKE MONOOXYGENASE"/>
    <property type="match status" value="1"/>
</dbReference>
<dbReference type="GO" id="GO:0016491">
    <property type="term" value="F:oxidoreductase activity"/>
    <property type="evidence" value="ECO:0007669"/>
    <property type="project" value="UniProtKB-KW"/>
</dbReference>
<evidence type="ECO:0000313" key="4">
    <source>
        <dbReference type="Proteomes" id="UP001362100"/>
    </source>
</evidence>
<dbReference type="InterPro" id="IPR036661">
    <property type="entry name" value="Luciferase-like_sf"/>
</dbReference>
<dbReference type="Pfam" id="PF00296">
    <property type="entry name" value="Bac_luciferase"/>
    <property type="match status" value="1"/>
</dbReference>
<comment type="caution">
    <text evidence="3">The sequence shown here is derived from an EMBL/GenBank/DDBJ whole genome shotgun (WGS) entry which is preliminary data.</text>
</comment>
<sequence length="332" mass="36364">MKDANIPLSLLDLAPITEGHSLADAIHNSVRLARAAEDAGYHRFWMAEHHNMVDIASAATTVILSHIGARTDKIRIGSGGIMLPNHAPLVVAEQFGTLETLYPGRVDLGLGRAPGTDQETLQALRRESRTRGLDFPDMLEELQHFLAEPRPGQRVTAVPGAGLRIPLWLLGSSTFSAQLAAQKGLPLVFASHFAPDAMLAAIDTYRAGFKPSETLNEPYVMVCVNVVAAETQKEADRLATTELQKFVNLGRGVDMKLPKPVDDMNALWHPTEAQRVLTQLRESIWGTPDVVRAGLEDLVRRTGADEIMVNSWIHDADARIRSHQLIAGCWNS</sequence>
<name>A0ABU8PMB0_9GAMM</name>
<gene>
    <name evidence="3" type="ORF">WH298_01385</name>
</gene>
<keyword evidence="4" id="KW-1185">Reference proteome</keyword>
<comment type="similarity">
    <text evidence="1">To bacterial alkanal monooxygenase alpha and beta chains.</text>
</comment>
<organism evidence="3 4">
    <name type="scientific">Pantoea nemavictus</name>
    <dbReference type="NCBI Taxonomy" id="2726955"/>
    <lineage>
        <taxon>Bacteria</taxon>
        <taxon>Pseudomonadati</taxon>
        <taxon>Pseudomonadota</taxon>
        <taxon>Gammaproteobacteria</taxon>
        <taxon>Enterobacterales</taxon>
        <taxon>Erwiniaceae</taxon>
        <taxon>Pantoea</taxon>
    </lineage>
</organism>
<protein>
    <submittedName>
        <fullName evidence="3">LLM class flavin-dependent oxidoreductase</fullName>
        <ecNumber evidence="3">1.-.-.-</ecNumber>
    </submittedName>
</protein>
<dbReference type="PANTHER" id="PTHR30137">
    <property type="entry name" value="LUCIFERASE-LIKE MONOOXYGENASE"/>
    <property type="match status" value="1"/>
</dbReference>
<dbReference type="EC" id="1.-.-.-" evidence="3"/>
<dbReference type="Proteomes" id="UP001362100">
    <property type="component" value="Unassembled WGS sequence"/>
</dbReference>
<dbReference type="EMBL" id="JBBGZW010000001">
    <property type="protein sequence ID" value="MEJ5043878.1"/>
    <property type="molecule type" value="Genomic_DNA"/>
</dbReference>
<dbReference type="RefSeq" id="WP_180822018.1">
    <property type="nucleotide sequence ID" value="NZ_JACAWY010000001.1"/>
</dbReference>
<dbReference type="InterPro" id="IPR050766">
    <property type="entry name" value="Bact_Lucif_Oxidored"/>
</dbReference>
<dbReference type="SUPFAM" id="SSF51679">
    <property type="entry name" value="Bacterial luciferase-like"/>
    <property type="match status" value="1"/>
</dbReference>
<dbReference type="NCBIfam" id="TIGR03558">
    <property type="entry name" value="oxido_grp_1"/>
    <property type="match status" value="1"/>
</dbReference>
<dbReference type="InterPro" id="IPR019949">
    <property type="entry name" value="CmoO-like"/>
</dbReference>
<accession>A0ABU8PMB0</accession>
<dbReference type="Gene3D" id="3.20.20.30">
    <property type="entry name" value="Luciferase-like domain"/>
    <property type="match status" value="1"/>
</dbReference>
<evidence type="ECO:0000259" key="2">
    <source>
        <dbReference type="Pfam" id="PF00296"/>
    </source>
</evidence>
<evidence type="ECO:0000313" key="3">
    <source>
        <dbReference type="EMBL" id="MEJ5043878.1"/>
    </source>
</evidence>
<feature type="domain" description="Luciferase-like" evidence="2">
    <location>
        <begin position="21"/>
        <end position="305"/>
    </location>
</feature>
<keyword evidence="3" id="KW-0560">Oxidoreductase</keyword>
<proteinExistence type="predicted"/>